<keyword evidence="3 6" id="KW-0812">Transmembrane</keyword>
<keyword evidence="4 6" id="KW-1133">Transmembrane helix</keyword>
<dbReference type="Pfam" id="PF03626">
    <property type="entry name" value="COX4_pro"/>
    <property type="match status" value="1"/>
</dbReference>
<dbReference type="KEGG" id="psul:AU252_17340"/>
<evidence type="ECO:0008006" key="9">
    <source>
        <dbReference type="Google" id="ProtNLM"/>
    </source>
</evidence>
<evidence type="ECO:0000256" key="3">
    <source>
        <dbReference type="ARBA" id="ARBA00022692"/>
    </source>
</evidence>
<organism evidence="7">
    <name type="scientific">Pseudarthrobacter sulfonivorans</name>
    <dbReference type="NCBI Taxonomy" id="121292"/>
    <lineage>
        <taxon>Bacteria</taxon>
        <taxon>Bacillati</taxon>
        <taxon>Actinomycetota</taxon>
        <taxon>Actinomycetes</taxon>
        <taxon>Micrococcales</taxon>
        <taxon>Micrococcaceae</taxon>
        <taxon>Pseudarthrobacter</taxon>
    </lineage>
</organism>
<feature type="transmembrane region" description="Helical" evidence="6">
    <location>
        <begin position="45"/>
        <end position="64"/>
    </location>
</feature>
<evidence type="ECO:0000313" key="7">
    <source>
        <dbReference type="EMBL" id="ALV42701.1"/>
    </source>
</evidence>
<evidence type="ECO:0000256" key="1">
    <source>
        <dbReference type="ARBA" id="ARBA00004651"/>
    </source>
</evidence>
<proteinExistence type="predicted"/>
<comment type="subcellular location">
    <subcellularLocation>
        <location evidence="1">Cell membrane</location>
        <topology evidence="1">Multi-pass membrane protein</topology>
    </subcellularLocation>
</comment>
<sequence length="105" mass="11532">MSGQQVKAKPTTRLFSLIESRAGIVWIVLVVLTIANPVLGIEGHLAGSTGVHLLGVAILTIAVVKVRFVGLDFMELRKAPVPMRLMFEAYCLILWVVLTACFLWL</sequence>
<dbReference type="EMBL" id="CP013747">
    <property type="protein sequence ID" value="ALV42701.1"/>
    <property type="molecule type" value="Genomic_DNA"/>
</dbReference>
<keyword evidence="2" id="KW-1003">Cell membrane</keyword>
<accession>A0A0U3QE61</accession>
<evidence type="ECO:0000256" key="2">
    <source>
        <dbReference type="ARBA" id="ARBA00022475"/>
    </source>
</evidence>
<evidence type="ECO:0000256" key="6">
    <source>
        <dbReference type="SAM" id="Phobius"/>
    </source>
</evidence>
<feature type="transmembrane region" description="Helical" evidence="6">
    <location>
        <begin position="85"/>
        <end position="104"/>
    </location>
</feature>
<name>A0A0U3QE61_9MICC</name>
<dbReference type="STRING" id="121292.AU252_17340"/>
<reference evidence="7 8" key="1">
    <citation type="submission" date="2015-12" db="EMBL/GenBank/DDBJ databases">
        <authorList>
            <person name="Shamseldin A."/>
            <person name="Moawad H."/>
            <person name="Abd El-Rahim W.M."/>
            <person name="Sadowsky M.J."/>
        </authorList>
    </citation>
    <scope>NUCLEOTIDE SEQUENCE [LARGE SCALE GENOMIC DNA]</scope>
    <source>
        <strain evidence="7 8">Ar51</strain>
    </source>
</reference>
<feature type="transmembrane region" description="Helical" evidence="6">
    <location>
        <begin position="21"/>
        <end position="39"/>
    </location>
</feature>
<gene>
    <name evidence="7" type="ORF">AU252_17340</name>
</gene>
<protein>
    <recommendedName>
        <fullName evidence="9">Prokaryotic cytochrome C oxidase subunit IV family protein</fullName>
    </recommendedName>
</protein>
<dbReference type="InterPro" id="IPR005171">
    <property type="entry name" value="Cyt_c_oxidase_su4_prok"/>
</dbReference>
<evidence type="ECO:0000256" key="5">
    <source>
        <dbReference type="ARBA" id="ARBA00023136"/>
    </source>
</evidence>
<dbReference type="Proteomes" id="UP000065151">
    <property type="component" value="Chromosome"/>
</dbReference>
<evidence type="ECO:0000256" key="4">
    <source>
        <dbReference type="ARBA" id="ARBA00022989"/>
    </source>
</evidence>
<dbReference type="AlphaFoldDB" id="A0A0U3QE61"/>
<keyword evidence="5 6" id="KW-0472">Membrane</keyword>
<dbReference type="GO" id="GO:0005886">
    <property type="term" value="C:plasma membrane"/>
    <property type="evidence" value="ECO:0007669"/>
    <property type="project" value="UniProtKB-SubCell"/>
</dbReference>
<evidence type="ECO:0000313" key="8">
    <source>
        <dbReference type="Proteomes" id="UP000065151"/>
    </source>
</evidence>